<accession>A0A7J0HDZ2</accession>
<comment type="caution">
    <text evidence="1">The sequence shown here is derived from an EMBL/GenBank/DDBJ whole genome shotgun (WGS) entry which is preliminary data.</text>
</comment>
<gene>
    <name evidence="1" type="ORF">Acr_29g0005090</name>
</gene>
<dbReference type="AlphaFoldDB" id="A0A7J0HDZ2"/>
<reference evidence="1 2" key="1">
    <citation type="submission" date="2019-07" db="EMBL/GenBank/DDBJ databases">
        <title>De Novo Assembly of kiwifruit Actinidia rufa.</title>
        <authorList>
            <person name="Sugita-Konishi S."/>
            <person name="Sato K."/>
            <person name="Mori E."/>
            <person name="Abe Y."/>
            <person name="Kisaki G."/>
            <person name="Hamano K."/>
            <person name="Suezawa K."/>
            <person name="Otani M."/>
            <person name="Fukuda T."/>
            <person name="Manabe T."/>
            <person name="Gomi K."/>
            <person name="Tabuchi M."/>
            <person name="Akimitsu K."/>
            <person name="Kataoka I."/>
        </authorList>
    </citation>
    <scope>NUCLEOTIDE SEQUENCE [LARGE SCALE GENOMIC DNA]</scope>
    <source>
        <strain evidence="2">cv. Fuchu</strain>
    </source>
</reference>
<sequence>MMKFPLPTRTPGLDVDDVIGYLLAMPCGQDFVSYLVIDMVVDVSKLHYKRSNLFFLKSPLSLSRLPEQHPHPPDVPHRQSQVVCLATIFRPRDATSSIKGRSPSTKKRSLRLALSFPSNSDSVPKYVIDLAVLSDRAIKIRRIVIVLVMDIQQGAVSSSRQVYTPDEEGVLVYLSLGRLGGMGDHLVGMTEYTDAEISPLPKNLKTWMLRSTASNRRKCPSYYGCLDKAN</sequence>
<organism evidence="1 2">
    <name type="scientific">Actinidia rufa</name>
    <dbReference type="NCBI Taxonomy" id="165716"/>
    <lineage>
        <taxon>Eukaryota</taxon>
        <taxon>Viridiplantae</taxon>
        <taxon>Streptophyta</taxon>
        <taxon>Embryophyta</taxon>
        <taxon>Tracheophyta</taxon>
        <taxon>Spermatophyta</taxon>
        <taxon>Magnoliopsida</taxon>
        <taxon>eudicotyledons</taxon>
        <taxon>Gunneridae</taxon>
        <taxon>Pentapetalae</taxon>
        <taxon>asterids</taxon>
        <taxon>Ericales</taxon>
        <taxon>Actinidiaceae</taxon>
        <taxon>Actinidia</taxon>
    </lineage>
</organism>
<protein>
    <submittedName>
        <fullName evidence="1">Uncharacterized protein</fullName>
    </submittedName>
</protein>
<keyword evidence="2" id="KW-1185">Reference proteome</keyword>
<evidence type="ECO:0000313" key="2">
    <source>
        <dbReference type="Proteomes" id="UP000585474"/>
    </source>
</evidence>
<proteinExistence type="predicted"/>
<evidence type="ECO:0000313" key="1">
    <source>
        <dbReference type="EMBL" id="GFZ21347.1"/>
    </source>
</evidence>
<name>A0A7J0HDZ2_9ERIC</name>
<dbReference type="Proteomes" id="UP000585474">
    <property type="component" value="Unassembled WGS sequence"/>
</dbReference>
<dbReference type="EMBL" id="BJWL01000029">
    <property type="protein sequence ID" value="GFZ21347.1"/>
    <property type="molecule type" value="Genomic_DNA"/>
</dbReference>